<keyword evidence="13" id="KW-1185">Reference proteome</keyword>
<dbReference type="InterPro" id="IPR006260">
    <property type="entry name" value="TonB/TolA_C"/>
</dbReference>
<evidence type="ECO:0000313" key="12">
    <source>
        <dbReference type="EMBL" id="MFC0518307.1"/>
    </source>
</evidence>
<keyword evidence="9" id="KW-0472">Membrane</keyword>
<evidence type="ECO:0000256" key="5">
    <source>
        <dbReference type="ARBA" id="ARBA00022519"/>
    </source>
</evidence>
<dbReference type="NCBIfam" id="TIGR01352">
    <property type="entry name" value="tonB_Cterm"/>
    <property type="match status" value="1"/>
</dbReference>
<comment type="caution">
    <text evidence="12">The sequence shown here is derived from an EMBL/GenBank/DDBJ whole genome shotgun (WGS) entry which is preliminary data.</text>
</comment>
<comment type="subcellular location">
    <subcellularLocation>
        <location evidence="1">Cell inner membrane</location>
        <topology evidence="1">Single-pass membrane protein</topology>
        <orientation evidence="1">Periplasmic side</orientation>
    </subcellularLocation>
</comment>
<dbReference type="RefSeq" id="WP_377026032.1">
    <property type="nucleotide sequence ID" value="NZ_JBHLTS010000078.1"/>
</dbReference>
<keyword evidence="5" id="KW-0997">Cell inner membrane</keyword>
<dbReference type="PANTHER" id="PTHR33446:SF2">
    <property type="entry name" value="PROTEIN TONB"/>
    <property type="match status" value="1"/>
</dbReference>
<evidence type="ECO:0000256" key="7">
    <source>
        <dbReference type="ARBA" id="ARBA00022927"/>
    </source>
</evidence>
<dbReference type="SUPFAM" id="SSF74653">
    <property type="entry name" value="TolA/TonB C-terminal domain"/>
    <property type="match status" value="1"/>
</dbReference>
<dbReference type="Pfam" id="PF03544">
    <property type="entry name" value="TonB_C"/>
    <property type="match status" value="1"/>
</dbReference>
<evidence type="ECO:0000259" key="11">
    <source>
        <dbReference type="PROSITE" id="PS52015"/>
    </source>
</evidence>
<keyword evidence="3" id="KW-0813">Transport</keyword>
<feature type="chain" id="PRO_5045101234" evidence="10">
    <location>
        <begin position="23"/>
        <end position="138"/>
    </location>
</feature>
<comment type="similarity">
    <text evidence="2">Belongs to the TonB family.</text>
</comment>
<keyword evidence="6" id="KW-0812">Transmembrane</keyword>
<gene>
    <name evidence="12" type="ORF">ACFFGT_29100</name>
</gene>
<evidence type="ECO:0000256" key="10">
    <source>
        <dbReference type="SAM" id="SignalP"/>
    </source>
</evidence>
<feature type="signal peptide" evidence="10">
    <location>
        <begin position="1"/>
        <end position="22"/>
    </location>
</feature>
<protein>
    <submittedName>
        <fullName evidence="12">Energy transducer TonB</fullName>
    </submittedName>
</protein>
<evidence type="ECO:0000256" key="1">
    <source>
        <dbReference type="ARBA" id="ARBA00004383"/>
    </source>
</evidence>
<evidence type="ECO:0000256" key="3">
    <source>
        <dbReference type="ARBA" id="ARBA00022448"/>
    </source>
</evidence>
<dbReference type="EMBL" id="JBHLTS010000078">
    <property type="protein sequence ID" value="MFC0518307.1"/>
    <property type="molecule type" value="Genomic_DNA"/>
</dbReference>
<evidence type="ECO:0000256" key="2">
    <source>
        <dbReference type="ARBA" id="ARBA00006555"/>
    </source>
</evidence>
<evidence type="ECO:0000256" key="8">
    <source>
        <dbReference type="ARBA" id="ARBA00022989"/>
    </source>
</evidence>
<dbReference type="InterPro" id="IPR037682">
    <property type="entry name" value="TonB_C"/>
</dbReference>
<dbReference type="InterPro" id="IPR051045">
    <property type="entry name" value="TonB-dependent_transducer"/>
</dbReference>
<dbReference type="PROSITE" id="PS52015">
    <property type="entry name" value="TONB_CTD"/>
    <property type="match status" value="1"/>
</dbReference>
<name>A0ABV6LFR1_9SPHI</name>
<keyword evidence="8" id="KW-1133">Transmembrane helix</keyword>
<evidence type="ECO:0000256" key="9">
    <source>
        <dbReference type="ARBA" id="ARBA00023136"/>
    </source>
</evidence>
<keyword evidence="10" id="KW-0732">Signal</keyword>
<proteinExistence type="inferred from homology"/>
<sequence>MIKAVLLIFSGCILANTCIAQAQKGAINPDTLGVIVCVFTTDPEFPGGIDGLRSFIKKKLRWPGKGYDDIEGRVIVTFTVETSGELTNIKVVRGLSSEIDKEAIRLMRKSPKWKPAFQNGKPKRVQYSMPISFIRDYD</sequence>
<reference evidence="12 13" key="1">
    <citation type="submission" date="2024-09" db="EMBL/GenBank/DDBJ databases">
        <authorList>
            <person name="Sun Q."/>
            <person name="Mori K."/>
        </authorList>
    </citation>
    <scope>NUCLEOTIDE SEQUENCE [LARGE SCALE GENOMIC DNA]</scope>
    <source>
        <strain evidence="12 13">NCAIM B.02415</strain>
    </source>
</reference>
<dbReference type="PANTHER" id="PTHR33446">
    <property type="entry name" value="PROTEIN TONB-RELATED"/>
    <property type="match status" value="1"/>
</dbReference>
<keyword evidence="7" id="KW-0653">Protein transport</keyword>
<keyword evidence="4" id="KW-1003">Cell membrane</keyword>
<organism evidence="12 13">
    <name type="scientific">Mucilaginibacter angelicae</name>
    <dbReference type="NCBI Taxonomy" id="869718"/>
    <lineage>
        <taxon>Bacteria</taxon>
        <taxon>Pseudomonadati</taxon>
        <taxon>Bacteroidota</taxon>
        <taxon>Sphingobacteriia</taxon>
        <taxon>Sphingobacteriales</taxon>
        <taxon>Sphingobacteriaceae</taxon>
        <taxon>Mucilaginibacter</taxon>
    </lineage>
</organism>
<evidence type="ECO:0000256" key="4">
    <source>
        <dbReference type="ARBA" id="ARBA00022475"/>
    </source>
</evidence>
<feature type="domain" description="TonB C-terminal" evidence="11">
    <location>
        <begin position="47"/>
        <end position="138"/>
    </location>
</feature>
<evidence type="ECO:0000313" key="13">
    <source>
        <dbReference type="Proteomes" id="UP001589828"/>
    </source>
</evidence>
<dbReference type="Proteomes" id="UP001589828">
    <property type="component" value="Unassembled WGS sequence"/>
</dbReference>
<accession>A0ABV6LFR1</accession>
<dbReference type="Gene3D" id="3.30.1150.10">
    <property type="match status" value="1"/>
</dbReference>
<evidence type="ECO:0000256" key="6">
    <source>
        <dbReference type="ARBA" id="ARBA00022692"/>
    </source>
</evidence>